<keyword evidence="4" id="KW-1133">Transmembrane helix</keyword>
<keyword evidence="1" id="KW-0677">Repeat</keyword>
<dbReference type="InterPro" id="IPR019734">
    <property type="entry name" value="TPR_rpt"/>
</dbReference>
<dbReference type="PANTHER" id="PTHR44227:SF3">
    <property type="entry name" value="PROTEIN O-MANNOSYL-TRANSFERASE TMTC4"/>
    <property type="match status" value="1"/>
</dbReference>
<dbReference type="Pfam" id="PF13432">
    <property type="entry name" value="TPR_16"/>
    <property type="match status" value="1"/>
</dbReference>
<feature type="transmembrane region" description="Helical" evidence="4">
    <location>
        <begin position="20"/>
        <end position="43"/>
    </location>
</feature>
<organism evidence="5 6">
    <name type="scientific">Pelotalea chapellei</name>
    <dbReference type="NCBI Taxonomy" id="44671"/>
    <lineage>
        <taxon>Bacteria</taxon>
        <taxon>Pseudomonadati</taxon>
        <taxon>Thermodesulfobacteriota</taxon>
        <taxon>Desulfuromonadia</taxon>
        <taxon>Geobacterales</taxon>
        <taxon>Geobacteraceae</taxon>
        <taxon>Pelotalea</taxon>
    </lineage>
</organism>
<evidence type="ECO:0000256" key="1">
    <source>
        <dbReference type="ARBA" id="ARBA00022737"/>
    </source>
</evidence>
<feature type="repeat" description="TPR" evidence="3">
    <location>
        <begin position="482"/>
        <end position="515"/>
    </location>
</feature>
<keyword evidence="4" id="KW-0472">Membrane</keyword>
<feature type="transmembrane region" description="Helical" evidence="4">
    <location>
        <begin position="219"/>
        <end position="238"/>
    </location>
</feature>
<dbReference type="EMBL" id="JAHDYS010000011">
    <property type="protein sequence ID" value="MBT1072566.1"/>
    <property type="molecule type" value="Genomic_DNA"/>
</dbReference>
<dbReference type="SMART" id="SM00028">
    <property type="entry name" value="TPR"/>
    <property type="match status" value="3"/>
</dbReference>
<dbReference type="Gene3D" id="1.25.40.10">
    <property type="entry name" value="Tetratricopeptide repeat domain"/>
    <property type="match status" value="1"/>
</dbReference>
<feature type="transmembrane region" description="Helical" evidence="4">
    <location>
        <begin position="138"/>
        <end position="157"/>
    </location>
</feature>
<evidence type="ECO:0000256" key="3">
    <source>
        <dbReference type="PROSITE-ProRule" id="PRU00339"/>
    </source>
</evidence>
<proteinExistence type="predicted"/>
<dbReference type="Proteomes" id="UP000784128">
    <property type="component" value="Unassembled WGS sequence"/>
</dbReference>
<gene>
    <name evidence="5" type="ORF">KJB30_12270</name>
</gene>
<evidence type="ECO:0000256" key="4">
    <source>
        <dbReference type="SAM" id="Phobius"/>
    </source>
</evidence>
<feature type="transmembrane region" description="Helical" evidence="4">
    <location>
        <begin position="178"/>
        <end position="207"/>
    </location>
</feature>
<evidence type="ECO:0000313" key="6">
    <source>
        <dbReference type="Proteomes" id="UP000784128"/>
    </source>
</evidence>
<evidence type="ECO:0000256" key="2">
    <source>
        <dbReference type="ARBA" id="ARBA00022803"/>
    </source>
</evidence>
<feature type="transmembrane region" description="Helical" evidence="4">
    <location>
        <begin position="332"/>
        <end position="350"/>
    </location>
</feature>
<keyword evidence="2 3" id="KW-0802">TPR repeat</keyword>
<name>A0ABS5UA56_9BACT</name>
<keyword evidence="6" id="KW-1185">Reference proteome</keyword>
<dbReference type="InterPro" id="IPR011990">
    <property type="entry name" value="TPR-like_helical_dom_sf"/>
</dbReference>
<dbReference type="SUPFAM" id="SSF48452">
    <property type="entry name" value="TPR-like"/>
    <property type="match status" value="1"/>
</dbReference>
<dbReference type="PANTHER" id="PTHR44227">
    <property type="match status" value="1"/>
</dbReference>
<dbReference type="PROSITE" id="PS50005">
    <property type="entry name" value="TPR"/>
    <property type="match status" value="1"/>
</dbReference>
<sequence>MNNRGIILLVQRFKSRNDVVVLLLFAAIGIVLYYSAFAGPWLLDDNHLILGNDGLRDLGNLFKNIFSQRGLSYLTLGLNVWLGDLVPHYFRLVNLALHVGTSLVVYKLLSRIFKGYLPLLGGLLFLVHPVQTQAVNYIVQRMTCQAVFFALTSLLFFSKGIDDLNSTCPSSYSKKAGYWLAATVCGMFAVLSKENTAVLPIMFFLWAKCISPATKFKHVLGYSIPVFIVVLLLALSHFNKPETKLTDNPGKAEFWMIDRVVPRINNAQGEKVFSGAHVRYLDVLPDSLELSQLYLATESIVVWRYVALFLLPLHQAVDHAYPLVDGVISAKVVFAASALFFCLFASLVVYKRYPLLTFAVVWFLLALVIESSIIPLDPLVEHRVYFCMFGLIVGTLYLLASIKPERIRIVASVALVLILSGLTCKRNAVWGDEIKLIRHDIDVAPHNHRNYLALSTAYAAIGNWSEAETSARTAILKHSRNPAAYENLGSALAMQGRHLEAVGYYQTARSLNPRSPGVLYNLGLALINLGRYDNVQDCLNLLKPLDPLLGADLEKSLLSARHTSGR</sequence>
<feature type="transmembrane region" description="Helical" evidence="4">
    <location>
        <begin position="355"/>
        <end position="376"/>
    </location>
</feature>
<protein>
    <submittedName>
        <fullName evidence="5">Tetratricopeptide repeat protein</fullName>
    </submittedName>
</protein>
<dbReference type="InterPro" id="IPR052346">
    <property type="entry name" value="O-mannosyl-transferase_TMTC"/>
</dbReference>
<reference evidence="5 6" key="1">
    <citation type="submission" date="2021-05" db="EMBL/GenBank/DDBJ databases">
        <title>The draft genome of Geobacter chapellei DSM 13688.</title>
        <authorList>
            <person name="Xu Z."/>
            <person name="Masuda Y."/>
            <person name="Itoh H."/>
            <person name="Senoo K."/>
        </authorList>
    </citation>
    <scope>NUCLEOTIDE SEQUENCE [LARGE SCALE GENOMIC DNA]</scope>
    <source>
        <strain evidence="5 6">DSM 13688</strain>
    </source>
</reference>
<evidence type="ECO:0000313" key="5">
    <source>
        <dbReference type="EMBL" id="MBT1072566.1"/>
    </source>
</evidence>
<keyword evidence="4" id="KW-0812">Transmembrane</keyword>
<accession>A0ABS5UA56</accession>
<dbReference type="RefSeq" id="WP_214299697.1">
    <property type="nucleotide sequence ID" value="NZ_JAHDYS010000011.1"/>
</dbReference>
<comment type="caution">
    <text evidence="5">The sequence shown here is derived from an EMBL/GenBank/DDBJ whole genome shotgun (WGS) entry which is preliminary data.</text>
</comment>
<feature type="transmembrane region" description="Helical" evidence="4">
    <location>
        <begin position="116"/>
        <end position="132"/>
    </location>
</feature>
<feature type="transmembrane region" description="Helical" evidence="4">
    <location>
        <begin position="382"/>
        <end position="400"/>
    </location>
</feature>